<keyword evidence="2" id="KW-1185">Reference proteome</keyword>
<sequence length="210" mass="23947">MKIIDLTHVIDEKMPVFPGTEPPKIIQKNTIKKDGFAEKLLTMYSHTGTHIDAPAHMIEGGNSLCDFSVEKFIGRGIVIPLESDDSIELKYLKKFETEIRKASFVLFYSGWDEFWEREEYFNGFPSLSVEAARYLVGFDLKGIGIDAVSIDPMESVNFEIHHILLKKDLIIIENLKNLKYLINKKFELYIAPLKIKGLDGSPVRALARIL</sequence>
<reference evidence="1 2" key="1">
    <citation type="submission" date="2018-08" db="EMBL/GenBank/DDBJ databases">
        <title>Draft genome sequence of Psychrilyobacter sp. strain SD5 isolated from Black Sea water.</title>
        <authorList>
            <person name="Yadav S."/>
            <person name="Villanueva L."/>
            <person name="Damste J.S.S."/>
        </authorList>
    </citation>
    <scope>NUCLEOTIDE SEQUENCE [LARGE SCALE GENOMIC DNA]</scope>
    <source>
        <strain evidence="1 2">SD5</strain>
    </source>
</reference>
<dbReference type="RefSeq" id="WP_114642157.1">
    <property type="nucleotide sequence ID" value="NZ_JAACIO010000011.1"/>
</dbReference>
<protein>
    <submittedName>
        <fullName evidence="1">Cyclase family protein</fullName>
    </submittedName>
</protein>
<organism evidence="1 2">
    <name type="scientific">Psychrilyobacter piezotolerans</name>
    <dbReference type="NCBI Taxonomy" id="2293438"/>
    <lineage>
        <taxon>Bacteria</taxon>
        <taxon>Fusobacteriati</taxon>
        <taxon>Fusobacteriota</taxon>
        <taxon>Fusobacteriia</taxon>
        <taxon>Fusobacteriales</taxon>
        <taxon>Fusobacteriaceae</taxon>
        <taxon>Psychrilyobacter</taxon>
    </lineage>
</organism>
<evidence type="ECO:0000313" key="2">
    <source>
        <dbReference type="Proteomes" id="UP000263486"/>
    </source>
</evidence>
<proteinExistence type="predicted"/>
<dbReference type="Gene3D" id="3.50.30.50">
    <property type="entry name" value="Putative cyclase"/>
    <property type="match status" value="1"/>
</dbReference>
<name>A0ABX9KHB9_9FUSO</name>
<dbReference type="InterPro" id="IPR007325">
    <property type="entry name" value="KFase/CYL"/>
</dbReference>
<accession>A0ABX9KHB9</accession>
<dbReference type="Pfam" id="PF04199">
    <property type="entry name" value="Cyclase"/>
    <property type="match status" value="1"/>
</dbReference>
<dbReference type="EMBL" id="QUAJ01000010">
    <property type="protein sequence ID" value="REI41409.1"/>
    <property type="molecule type" value="Genomic_DNA"/>
</dbReference>
<dbReference type="SUPFAM" id="SSF102198">
    <property type="entry name" value="Putative cyclase"/>
    <property type="match status" value="1"/>
</dbReference>
<dbReference type="InterPro" id="IPR037175">
    <property type="entry name" value="KFase_sf"/>
</dbReference>
<gene>
    <name evidence="1" type="ORF">DYH56_07000</name>
</gene>
<comment type="caution">
    <text evidence="1">The sequence shown here is derived from an EMBL/GenBank/DDBJ whole genome shotgun (WGS) entry which is preliminary data.</text>
</comment>
<evidence type="ECO:0000313" key="1">
    <source>
        <dbReference type="EMBL" id="REI41409.1"/>
    </source>
</evidence>
<dbReference type="Proteomes" id="UP000263486">
    <property type="component" value="Unassembled WGS sequence"/>
</dbReference>
<dbReference type="PANTHER" id="PTHR31118:SF12">
    <property type="entry name" value="CYCLASE-LIKE PROTEIN 2"/>
    <property type="match status" value="1"/>
</dbReference>
<dbReference type="PANTHER" id="PTHR31118">
    <property type="entry name" value="CYCLASE-LIKE PROTEIN 2"/>
    <property type="match status" value="1"/>
</dbReference>